<dbReference type="PROSITE" id="PS51900">
    <property type="entry name" value="CB"/>
    <property type="match status" value="1"/>
</dbReference>
<dbReference type="Proteomes" id="UP001163821">
    <property type="component" value="Unassembled WGS sequence"/>
</dbReference>
<dbReference type="Gene3D" id="1.10.443.10">
    <property type="entry name" value="Intergrase catalytic core"/>
    <property type="match status" value="1"/>
</dbReference>
<sequence>MNHTFIEELVQDCLNTLSQLDFKASVIKRHRRHLFQLKDYMRSKGQDLYDESVGEKYQLEMLTEGNIKDYRLKEIGHSLNLLNDMLNHVPVRRKRIRLKTFPLSGAFGKHAQTFLEQFEVDSRPTGKTMRMYITALSHFTVRMRQDHICLKNLDSVAISRFVASLQNTQLRVCVPVRRFLHYLFEMHLTETDLSSPLYYIKGYRAEKLPSLYNIEEIRKMDASIEKTSRIGKRDYAIFLLASRLGLRASDICLLQFRNLDWDRNIINLVQWKTKKEIELPLLAVIGEAIIDYIQNGRPKSDSKTIFLTANAPYTPISVPGLSGIVSGIIYKAGIETKDRHHGAHCLRHSLATQLLKQGTTLPVISETLGHRNSQTTMIYLGVDVNGLLRCSLYVPPVPDSFYMQKGGWFYE</sequence>
<keyword evidence="9" id="KW-1185">Reference proteome</keyword>
<dbReference type="PANTHER" id="PTHR30349">
    <property type="entry name" value="PHAGE INTEGRASE-RELATED"/>
    <property type="match status" value="1"/>
</dbReference>
<organism evidence="8 9">
    <name type="scientific">Gaoshiqia sediminis</name>
    <dbReference type="NCBI Taxonomy" id="2986998"/>
    <lineage>
        <taxon>Bacteria</taxon>
        <taxon>Pseudomonadati</taxon>
        <taxon>Bacteroidota</taxon>
        <taxon>Bacteroidia</taxon>
        <taxon>Marinilabiliales</taxon>
        <taxon>Prolixibacteraceae</taxon>
        <taxon>Gaoshiqia</taxon>
    </lineage>
</organism>
<comment type="similarity">
    <text evidence="1">Belongs to the 'phage' integrase family.</text>
</comment>
<feature type="domain" description="Tyr recombinase" evidence="6">
    <location>
        <begin position="207"/>
        <end position="392"/>
    </location>
</feature>
<keyword evidence="2" id="KW-0229">DNA integration</keyword>
<feature type="domain" description="Core-binding (CB)" evidence="7">
    <location>
        <begin position="105"/>
        <end position="184"/>
    </location>
</feature>
<dbReference type="InterPro" id="IPR013762">
    <property type="entry name" value="Integrase-like_cat_sf"/>
</dbReference>
<name>A0AA42C9T3_9BACT</name>
<dbReference type="EMBL" id="JAPAAF010000037">
    <property type="protein sequence ID" value="MCW0484441.1"/>
    <property type="molecule type" value="Genomic_DNA"/>
</dbReference>
<dbReference type="PROSITE" id="PS51898">
    <property type="entry name" value="TYR_RECOMBINASE"/>
    <property type="match status" value="1"/>
</dbReference>
<accession>A0AA42C9T3</accession>
<dbReference type="SUPFAM" id="SSF56349">
    <property type="entry name" value="DNA breaking-rejoining enzymes"/>
    <property type="match status" value="1"/>
</dbReference>
<dbReference type="InterPro" id="IPR044068">
    <property type="entry name" value="CB"/>
</dbReference>
<evidence type="ECO:0000259" key="7">
    <source>
        <dbReference type="PROSITE" id="PS51900"/>
    </source>
</evidence>
<evidence type="ECO:0000313" key="9">
    <source>
        <dbReference type="Proteomes" id="UP001163821"/>
    </source>
</evidence>
<proteinExistence type="inferred from homology"/>
<keyword evidence="3 5" id="KW-0238">DNA-binding</keyword>
<evidence type="ECO:0000259" key="6">
    <source>
        <dbReference type="PROSITE" id="PS51898"/>
    </source>
</evidence>
<evidence type="ECO:0000256" key="3">
    <source>
        <dbReference type="ARBA" id="ARBA00023125"/>
    </source>
</evidence>
<evidence type="ECO:0000256" key="1">
    <source>
        <dbReference type="ARBA" id="ARBA00008857"/>
    </source>
</evidence>
<dbReference type="InterPro" id="IPR002104">
    <property type="entry name" value="Integrase_catalytic"/>
</dbReference>
<dbReference type="CDD" id="cd01188">
    <property type="entry name" value="INT_RitA_C_like"/>
    <property type="match status" value="1"/>
</dbReference>
<dbReference type="Pfam" id="PF00589">
    <property type="entry name" value="Phage_integrase"/>
    <property type="match status" value="1"/>
</dbReference>
<dbReference type="PANTHER" id="PTHR30349:SF41">
    <property type="entry name" value="INTEGRASE_RECOMBINASE PROTEIN MJ0367-RELATED"/>
    <property type="match status" value="1"/>
</dbReference>
<dbReference type="AlphaFoldDB" id="A0AA42C9T3"/>
<dbReference type="RefSeq" id="WP_282593034.1">
    <property type="nucleotide sequence ID" value="NZ_JAPAAF010000037.1"/>
</dbReference>
<evidence type="ECO:0000313" key="8">
    <source>
        <dbReference type="EMBL" id="MCW0484441.1"/>
    </source>
</evidence>
<keyword evidence="4" id="KW-0233">DNA recombination</keyword>
<dbReference type="GO" id="GO:0003677">
    <property type="term" value="F:DNA binding"/>
    <property type="evidence" value="ECO:0007669"/>
    <property type="project" value="UniProtKB-UniRule"/>
</dbReference>
<evidence type="ECO:0000256" key="5">
    <source>
        <dbReference type="PROSITE-ProRule" id="PRU01248"/>
    </source>
</evidence>
<evidence type="ECO:0000256" key="2">
    <source>
        <dbReference type="ARBA" id="ARBA00022908"/>
    </source>
</evidence>
<comment type="caution">
    <text evidence="8">The sequence shown here is derived from an EMBL/GenBank/DDBJ whole genome shotgun (WGS) entry which is preliminary data.</text>
</comment>
<dbReference type="InterPro" id="IPR011010">
    <property type="entry name" value="DNA_brk_join_enz"/>
</dbReference>
<dbReference type="InterPro" id="IPR050090">
    <property type="entry name" value="Tyrosine_recombinase_XerCD"/>
</dbReference>
<dbReference type="GO" id="GO:0015074">
    <property type="term" value="P:DNA integration"/>
    <property type="evidence" value="ECO:0007669"/>
    <property type="project" value="UniProtKB-KW"/>
</dbReference>
<reference evidence="8" key="1">
    <citation type="submission" date="2022-10" db="EMBL/GenBank/DDBJ databases">
        <title>Gaoshiqiia sediminis gen. nov., sp. nov., isolated from coastal sediment.</title>
        <authorList>
            <person name="Yu W.X."/>
            <person name="Mu D.S."/>
            <person name="Du J.Z."/>
            <person name="Liang Y.Q."/>
        </authorList>
    </citation>
    <scope>NUCLEOTIDE SEQUENCE</scope>
    <source>
        <strain evidence="8">A06</strain>
    </source>
</reference>
<dbReference type="GO" id="GO:0006310">
    <property type="term" value="P:DNA recombination"/>
    <property type="evidence" value="ECO:0007669"/>
    <property type="project" value="UniProtKB-KW"/>
</dbReference>
<evidence type="ECO:0000256" key="4">
    <source>
        <dbReference type="ARBA" id="ARBA00023172"/>
    </source>
</evidence>
<protein>
    <submittedName>
        <fullName evidence="8">Tyrosine-type recombinase/integrase</fullName>
    </submittedName>
</protein>
<gene>
    <name evidence="8" type="ORF">N2K84_17010</name>
</gene>